<dbReference type="Pfam" id="PF04909">
    <property type="entry name" value="Amidohydro_2"/>
    <property type="match status" value="1"/>
</dbReference>
<dbReference type="GO" id="GO:0005737">
    <property type="term" value="C:cytoplasm"/>
    <property type="evidence" value="ECO:0007669"/>
    <property type="project" value="TreeGrafter"/>
</dbReference>
<sequence length="250" mass="28696">MIIDAHVHLGEDVVFDEENREEELVRYYNEFQIDGGIIQPFIPRPYLLEHVKIHDRIAAFCKSMAPRKHFFGMASINPHFFPQDYDKEAFRCVKELGFVAIKITPIAHACHPSSQDAYHVYEVCRELKVPLMIHTGNGIPFADPTSVYQGAKDHPDVTVILAHAGSESFHQQARLLAKKLENVFLEPSWCGTNAVKHMIREVGCGKILFSSDNLDQIPVELAKYRQIIRNEDDLENVMWRNANRIFRLGL</sequence>
<dbReference type="AlphaFoldDB" id="A0A928KX98"/>
<dbReference type="InterPro" id="IPR032465">
    <property type="entry name" value="ACMSD"/>
</dbReference>
<dbReference type="PANTHER" id="PTHR21240">
    <property type="entry name" value="2-AMINO-3-CARBOXYLMUCONATE-6-SEMIALDEHYDE DECARBOXYLASE"/>
    <property type="match status" value="1"/>
</dbReference>
<protein>
    <submittedName>
        <fullName evidence="3">Amidohydrolase</fullName>
    </submittedName>
</protein>
<dbReference type="GO" id="GO:0016831">
    <property type="term" value="F:carboxy-lyase activity"/>
    <property type="evidence" value="ECO:0007669"/>
    <property type="project" value="InterPro"/>
</dbReference>
<dbReference type="EMBL" id="SVNY01000003">
    <property type="protein sequence ID" value="MBE6833319.1"/>
    <property type="molecule type" value="Genomic_DNA"/>
</dbReference>
<dbReference type="GO" id="GO:0016787">
    <property type="term" value="F:hydrolase activity"/>
    <property type="evidence" value="ECO:0007669"/>
    <property type="project" value="InterPro"/>
</dbReference>
<dbReference type="RefSeq" id="WP_326840297.1">
    <property type="nucleotide sequence ID" value="NZ_JBKWRC010000002.1"/>
</dbReference>
<dbReference type="InterPro" id="IPR032466">
    <property type="entry name" value="Metal_Hydrolase"/>
</dbReference>
<reference evidence="3" key="1">
    <citation type="submission" date="2019-04" db="EMBL/GenBank/DDBJ databases">
        <title>Evolution of Biomass-Degrading Anaerobic Consortia Revealed by Metagenomics.</title>
        <authorList>
            <person name="Peng X."/>
        </authorList>
    </citation>
    <scope>NUCLEOTIDE SEQUENCE</scope>
    <source>
        <strain evidence="3">SIG551</strain>
    </source>
</reference>
<keyword evidence="1" id="KW-0456">Lyase</keyword>
<organism evidence="3 4">
    <name type="scientific">Faecalispora sporosphaeroides</name>
    <dbReference type="NCBI Taxonomy" id="1549"/>
    <lineage>
        <taxon>Bacteria</taxon>
        <taxon>Bacillati</taxon>
        <taxon>Bacillota</taxon>
        <taxon>Clostridia</taxon>
        <taxon>Eubacteriales</taxon>
        <taxon>Oscillospiraceae</taxon>
        <taxon>Faecalispora</taxon>
    </lineage>
</organism>
<evidence type="ECO:0000313" key="3">
    <source>
        <dbReference type="EMBL" id="MBE6833319.1"/>
    </source>
</evidence>
<dbReference type="SUPFAM" id="SSF51556">
    <property type="entry name" value="Metallo-dependent hydrolases"/>
    <property type="match status" value="1"/>
</dbReference>
<comment type="caution">
    <text evidence="3">The sequence shown here is derived from an EMBL/GenBank/DDBJ whole genome shotgun (WGS) entry which is preliminary data.</text>
</comment>
<evidence type="ECO:0000256" key="1">
    <source>
        <dbReference type="ARBA" id="ARBA00023239"/>
    </source>
</evidence>
<gene>
    <name evidence="3" type="ORF">E7512_07015</name>
</gene>
<proteinExistence type="predicted"/>
<name>A0A928KX98_9FIRM</name>
<feature type="domain" description="Amidohydrolase-related" evidence="2">
    <location>
        <begin position="3"/>
        <end position="248"/>
    </location>
</feature>
<dbReference type="GO" id="GO:0019748">
    <property type="term" value="P:secondary metabolic process"/>
    <property type="evidence" value="ECO:0007669"/>
    <property type="project" value="TreeGrafter"/>
</dbReference>
<dbReference type="Gene3D" id="3.20.20.140">
    <property type="entry name" value="Metal-dependent hydrolases"/>
    <property type="match status" value="1"/>
</dbReference>
<dbReference type="CDD" id="cd01292">
    <property type="entry name" value="metallo-dependent_hydrolases"/>
    <property type="match status" value="1"/>
</dbReference>
<evidence type="ECO:0000313" key="4">
    <source>
        <dbReference type="Proteomes" id="UP000754750"/>
    </source>
</evidence>
<accession>A0A928KX98</accession>
<dbReference type="InterPro" id="IPR006680">
    <property type="entry name" value="Amidohydro-rel"/>
</dbReference>
<evidence type="ECO:0000259" key="2">
    <source>
        <dbReference type="Pfam" id="PF04909"/>
    </source>
</evidence>
<dbReference type="Proteomes" id="UP000754750">
    <property type="component" value="Unassembled WGS sequence"/>
</dbReference>
<dbReference type="PANTHER" id="PTHR21240:SF28">
    <property type="entry name" value="ISO-OROTATE DECARBOXYLASE (EUROFUNG)"/>
    <property type="match status" value="1"/>
</dbReference>